<comment type="caution">
    <text evidence="4">The sequence shown here is derived from an EMBL/GenBank/DDBJ whole genome shotgun (WGS) entry which is preliminary data.</text>
</comment>
<organism evidence="4 5">
    <name type="scientific">Nocardioides alpinus</name>
    <dbReference type="NCBI Taxonomy" id="748909"/>
    <lineage>
        <taxon>Bacteria</taxon>
        <taxon>Bacillati</taxon>
        <taxon>Actinomycetota</taxon>
        <taxon>Actinomycetes</taxon>
        <taxon>Propionibacteriales</taxon>
        <taxon>Nocardioidaceae</taxon>
        <taxon>Nocardioides</taxon>
    </lineage>
</organism>
<gene>
    <name evidence="4" type="ORF">CXG46_08315</name>
</gene>
<feature type="transmembrane region" description="Helical" evidence="2">
    <location>
        <begin position="181"/>
        <end position="205"/>
    </location>
</feature>
<evidence type="ECO:0000259" key="3">
    <source>
        <dbReference type="Pfam" id="PF07885"/>
    </source>
</evidence>
<dbReference type="Proteomes" id="UP000233565">
    <property type="component" value="Unassembled WGS sequence"/>
</dbReference>
<keyword evidence="4" id="KW-0407">Ion channel</keyword>
<feature type="transmembrane region" description="Helical" evidence="2">
    <location>
        <begin position="146"/>
        <end position="169"/>
    </location>
</feature>
<evidence type="ECO:0000256" key="1">
    <source>
        <dbReference type="SAM" id="MobiDB-lite"/>
    </source>
</evidence>
<dbReference type="EMBL" id="PJBV01000014">
    <property type="protein sequence ID" value="PKH41852.1"/>
    <property type="molecule type" value="Genomic_DNA"/>
</dbReference>
<dbReference type="GO" id="GO:0034220">
    <property type="term" value="P:monoatomic ion transmembrane transport"/>
    <property type="evidence" value="ECO:0007669"/>
    <property type="project" value="UniProtKB-KW"/>
</dbReference>
<dbReference type="Gene3D" id="1.10.287.70">
    <property type="match status" value="1"/>
</dbReference>
<evidence type="ECO:0000256" key="2">
    <source>
        <dbReference type="SAM" id="Phobius"/>
    </source>
</evidence>
<keyword evidence="2" id="KW-1133">Transmembrane helix</keyword>
<keyword evidence="5" id="KW-1185">Reference proteome</keyword>
<proteinExistence type="predicted"/>
<feature type="domain" description="Potassium channel" evidence="3">
    <location>
        <begin position="194"/>
        <end position="268"/>
    </location>
</feature>
<evidence type="ECO:0000313" key="4">
    <source>
        <dbReference type="EMBL" id="PKH41852.1"/>
    </source>
</evidence>
<evidence type="ECO:0000313" key="5">
    <source>
        <dbReference type="Proteomes" id="UP000233565"/>
    </source>
</evidence>
<sequence length="277" mass="30302">MPVRSGAPRWPPSVRPAPPPGRRPPRSHRVLPRREPSPAGRPRVAHPPVGSRCLDSVDVTRPIQHLTAHPSAMLLGAQLLQVLAWPFLGGSTIGGAFLGVIGMLAVGSAVLAVRRTPHVSRVVLFLGAPTIVFTLLEAVFSDNDAIVLVSGLLHAPFYFYVSYAMLRYLFHDDEITTDEYYATGAAFTVVAWAFAYLFAVVQVVWPNSFTNAGGFDHSWFELLYLSFSTLTSVGLSDIVAVGEEARAVLMVEMMVGVFYIAMVVARMVGLTMMRHRR</sequence>
<reference evidence="4 5" key="1">
    <citation type="submission" date="2017-12" db="EMBL/GenBank/DDBJ databases">
        <title>Pharmacopeia of the Arctic Ocean.</title>
        <authorList>
            <person name="Collins E."/>
            <person name="Ducluzeau A.-L."/>
        </authorList>
    </citation>
    <scope>NUCLEOTIDE SEQUENCE [LARGE SCALE GENOMIC DNA]</scope>
    <source>
        <strain evidence="4 5">DSM 23325</strain>
    </source>
</reference>
<feature type="compositionally biased region" description="Pro residues" evidence="1">
    <location>
        <begin position="9"/>
        <end position="22"/>
    </location>
</feature>
<feature type="transmembrane region" description="Helical" evidence="2">
    <location>
        <begin position="122"/>
        <end position="140"/>
    </location>
</feature>
<dbReference type="InterPro" id="IPR013099">
    <property type="entry name" value="K_chnl_dom"/>
</dbReference>
<keyword evidence="2" id="KW-0812">Transmembrane</keyword>
<dbReference type="SUPFAM" id="SSF81324">
    <property type="entry name" value="Voltage-gated potassium channels"/>
    <property type="match status" value="1"/>
</dbReference>
<keyword evidence="4" id="KW-0813">Transport</keyword>
<protein>
    <submittedName>
        <fullName evidence="4">Two pore domain potassium channel family protein</fullName>
    </submittedName>
</protein>
<dbReference type="Pfam" id="PF07885">
    <property type="entry name" value="Ion_trans_2"/>
    <property type="match status" value="1"/>
</dbReference>
<name>A0ABX4QYD0_9ACTN</name>
<accession>A0ABX4QYD0</accession>
<keyword evidence="2" id="KW-0472">Membrane</keyword>
<feature type="region of interest" description="Disordered" evidence="1">
    <location>
        <begin position="1"/>
        <end position="51"/>
    </location>
</feature>
<feature type="transmembrane region" description="Helical" evidence="2">
    <location>
        <begin position="247"/>
        <end position="268"/>
    </location>
</feature>
<feature type="transmembrane region" description="Helical" evidence="2">
    <location>
        <begin position="94"/>
        <end position="113"/>
    </location>
</feature>
<keyword evidence="4" id="KW-0406">Ion transport</keyword>